<keyword evidence="4 6" id="KW-0333">Golgi apparatus</keyword>
<accession>A0A0D6EQ44</accession>
<dbReference type="SMART" id="SM01399">
    <property type="entry name" value="Sybindin"/>
    <property type="match status" value="1"/>
</dbReference>
<protein>
    <recommendedName>
        <fullName evidence="6">Trafficking protein particle complex subunit</fullName>
    </recommendedName>
</protein>
<evidence type="ECO:0000313" key="9">
    <source>
        <dbReference type="Proteomes" id="UP000243876"/>
    </source>
</evidence>
<dbReference type="Gene3D" id="3.30.450.70">
    <property type="match status" value="1"/>
</dbReference>
<comment type="similarity">
    <text evidence="5">Belongs to the TRAPP small subunits family. BET5 subfamily.</text>
</comment>
<evidence type="ECO:0000256" key="3">
    <source>
        <dbReference type="ARBA" id="ARBA00022892"/>
    </source>
</evidence>
<keyword evidence="1 6" id="KW-0813">Transport</keyword>
<dbReference type="PANTHER" id="PTHR23249:SF16">
    <property type="entry name" value="TRAFFICKING PROTEIN PARTICLE COMPLEX SUBUNIT 1"/>
    <property type="match status" value="1"/>
</dbReference>
<dbReference type="Proteomes" id="UP000243876">
    <property type="component" value="Unassembled WGS sequence"/>
</dbReference>
<dbReference type="AlphaFoldDB" id="A0A0D6EQ44"/>
<feature type="region of interest" description="Disordered" evidence="7">
    <location>
        <begin position="33"/>
        <end position="73"/>
    </location>
</feature>
<dbReference type="InterPro" id="IPR011012">
    <property type="entry name" value="Longin-like_dom_sf"/>
</dbReference>
<dbReference type="InterPro" id="IPR007233">
    <property type="entry name" value="TRAPPC"/>
</dbReference>
<dbReference type="SUPFAM" id="SSF64356">
    <property type="entry name" value="SNARE-like"/>
    <property type="match status" value="1"/>
</dbReference>
<evidence type="ECO:0000256" key="5">
    <source>
        <dbReference type="ARBA" id="ARBA00038167"/>
    </source>
</evidence>
<comment type="subcellular location">
    <subcellularLocation>
        <location evidence="6">Endoplasmic reticulum</location>
    </subcellularLocation>
    <subcellularLocation>
        <location evidence="6">Golgi apparatus</location>
        <location evidence="6">cis-Golgi network</location>
    </subcellularLocation>
</comment>
<dbReference type="EMBL" id="CENE01000019">
    <property type="protein sequence ID" value="CEQ41948.1"/>
    <property type="molecule type" value="Genomic_DNA"/>
</dbReference>
<comment type="subunit">
    <text evidence="6">Part of the multisubunit transport protein particle (TRAPP) complex.</text>
</comment>
<feature type="compositionally biased region" description="Pro residues" evidence="7">
    <location>
        <begin position="34"/>
        <end position="51"/>
    </location>
</feature>
<evidence type="ECO:0000256" key="7">
    <source>
        <dbReference type="SAM" id="MobiDB-lite"/>
    </source>
</evidence>
<dbReference type="PANTHER" id="PTHR23249">
    <property type="entry name" value="TRAFFICKING PROTEIN PARTICLE COMPLEX SUBUNIT"/>
    <property type="match status" value="1"/>
</dbReference>
<dbReference type="GO" id="GO:0005794">
    <property type="term" value="C:Golgi apparatus"/>
    <property type="evidence" value="ECO:0007669"/>
    <property type="project" value="UniProtKB-SubCell"/>
</dbReference>
<gene>
    <name evidence="8" type="primary">SPOSA6832_03699</name>
</gene>
<evidence type="ECO:0000256" key="6">
    <source>
        <dbReference type="RuleBase" id="RU366065"/>
    </source>
</evidence>
<keyword evidence="2 6" id="KW-0256">Endoplasmic reticulum</keyword>
<dbReference type="GO" id="GO:0030008">
    <property type="term" value="C:TRAPP complex"/>
    <property type="evidence" value="ECO:0007669"/>
    <property type="project" value="UniProtKB-UniRule"/>
</dbReference>
<dbReference type="OrthoDB" id="3364529at2759"/>
<evidence type="ECO:0000313" key="8">
    <source>
        <dbReference type="EMBL" id="CEQ41948.1"/>
    </source>
</evidence>
<dbReference type="GO" id="GO:0006888">
    <property type="term" value="P:endoplasmic reticulum to Golgi vesicle-mediated transport"/>
    <property type="evidence" value="ECO:0007669"/>
    <property type="project" value="UniProtKB-UniRule"/>
</dbReference>
<dbReference type="Pfam" id="PF04099">
    <property type="entry name" value="Sybindin"/>
    <property type="match status" value="1"/>
</dbReference>
<sequence length="231" mass="24657">MVVYGSPSRVPSLYIYDRHCTCCFYADPSSSARPKPPGPSTLPNVLPPAPPSSDLARLSASSPGVGSELSGPTAAGAGRIAGAAAAQEQPASRGRLAFDEEAKLVYGVVFSLRNMVKKLSSRSVLSLLSLAPPETPLTGPRMNPSEDESFHSFSTSAYKLHYLRTSTSFHFVLVTSPTSTSLRPLLRQVYTGPFTEFIVRNPLAELDTASGRRGIDNAAFRQAVEKLIATV</sequence>
<evidence type="ECO:0000256" key="4">
    <source>
        <dbReference type="ARBA" id="ARBA00023034"/>
    </source>
</evidence>
<reference evidence="9" key="1">
    <citation type="submission" date="2015-02" db="EMBL/GenBank/DDBJ databases">
        <authorList>
            <person name="Gon?alves P."/>
        </authorList>
    </citation>
    <scope>NUCLEOTIDE SEQUENCE [LARGE SCALE GENOMIC DNA]</scope>
</reference>
<dbReference type="GO" id="GO:0005783">
    <property type="term" value="C:endoplasmic reticulum"/>
    <property type="evidence" value="ECO:0007669"/>
    <property type="project" value="UniProtKB-SubCell"/>
</dbReference>
<proteinExistence type="inferred from homology"/>
<name>A0A0D6EQ44_SPOSA</name>
<keyword evidence="3 6" id="KW-0931">ER-Golgi transport</keyword>
<feature type="non-terminal residue" evidence="8">
    <location>
        <position position="1"/>
    </location>
</feature>
<evidence type="ECO:0000256" key="1">
    <source>
        <dbReference type="ARBA" id="ARBA00022448"/>
    </source>
</evidence>
<evidence type="ECO:0000256" key="2">
    <source>
        <dbReference type="ARBA" id="ARBA00022824"/>
    </source>
</evidence>
<keyword evidence="9" id="KW-1185">Reference proteome</keyword>
<organism evidence="8 9">
    <name type="scientific">Sporidiobolus salmonicolor</name>
    <name type="common">Yeast-like fungus</name>
    <name type="synonym">Sporobolomyces salmonicolor</name>
    <dbReference type="NCBI Taxonomy" id="5005"/>
    <lineage>
        <taxon>Eukaryota</taxon>
        <taxon>Fungi</taxon>
        <taxon>Dikarya</taxon>
        <taxon>Basidiomycota</taxon>
        <taxon>Pucciniomycotina</taxon>
        <taxon>Microbotryomycetes</taxon>
        <taxon>Sporidiobolales</taxon>
        <taxon>Sporidiobolaceae</taxon>
        <taxon>Sporobolomyces</taxon>
    </lineage>
</organism>